<dbReference type="PANTHER" id="PTHR47256:SF1">
    <property type="entry name" value="ZN(II)2CYS6 TRANSCRIPTION FACTOR (EUROFUNG)"/>
    <property type="match status" value="1"/>
</dbReference>
<feature type="coiled-coil region" evidence="1">
    <location>
        <begin position="47"/>
        <end position="74"/>
    </location>
</feature>
<dbReference type="OrthoDB" id="10261408at2759"/>
<keyword evidence="3" id="KW-0472">Membrane</keyword>
<protein>
    <recommendedName>
        <fullName evidence="6">Nitrogen assimilation transcription factor nit-4</fullName>
    </recommendedName>
</protein>
<evidence type="ECO:0008006" key="6">
    <source>
        <dbReference type="Google" id="ProtNLM"/>
    </source>
</evidence>
<proteinExistence type="predicted"/>
<dbReference type="InterPro" id="IPR053187">
    <property type="entry name" value="Notoamide_regulator"/>
</dbReference>
<dbReference type="PANTHER" id="PTHR47256">
    <property type="entry name" value="ZN(II)2CYS6 TRANSCRIPTION FACTOR (EUROFUNG)-RELATED"/>
    <property type="match status" value="1"/>
</dbReference>
<sequence length="692" mass="77819">MQRNLKPLAPKPGEGNTPAPGPSALTPPTAELTKRRKAQSIACNRAARGANDRLKQLERQLDERNKLIDLLQNLPEHAAADAFRRLRSMSDISAILDTLGGSMHSRYNPSVVRAAWDTAPTTESAVEFELMALNQLAYPTMPPLDIQFLRRFLENSASGAWSAKGDERDENLFSTRGAPTGLGKGTAFGQNTATGNLQSVGAKQILPPLPSIFCDERLHQLDITYWSATPVTNEYAAKLLSSYLERDHAVMGVFDADLFVGDLVACRSRLCSSFLVCAVLYMACLPYTAIDVKAAALSHAFVAEAERFYRTERLSDSAVNVAALYILSMNCTFQAKDDLSLEILEDGRQMAARLGLFGLRSDHPKALALQAMPPDSIRMASHVAWGAYNWLTLHVFYYHDQTILYPPSLPIPGNVTDPLQRQSHPLPEYMGQTFQSICKLWVIAQEVAIVYFDKDDTPVCNRVPLAFAEAKFRKLLAWMSTLDAGMARRDHCPSHVIIFHILFHIVAIHIFLPFAKKPQSYRLRSFTSPDCYAEQIYATSITQLKRITFWYHANYKEAACTSYFNGGLVLLCNAVFDDWEEKQDSPEYFLLYLHCWQNLYTCFPMFHDVVRAFLAMALRKGLGVSGQEAEDIMLRLKQQGRHHEDANETILKFITDFNLVTTAPDESKNYEIARKFDDLVLLDKFTNALDKE</sequence>
<feature type="region of interest" description="Disordered" evidence="2">
    <location>
        <begin position="1"/>
        <end position="39"/>
    </location>
</feature>
<dbReference type="AlphaFoldDB" id="A0A0A2V959"/>
<accession>A0A0A2V959</accession>
<dbReference type="STRING" id="1245745.A0A0A2V959"/>
<keyword evidence="3" id="KW-0812">Transmembrane</keyword>
<feature type="transmembrane region" description="Helical" evidence="3">
    <location>
        <begin position="496"/>
        <end position="515"/>
    </location>
</feature>
<organism evidence="4 5">
    <name type="scientific">Beauveria bassiana D1-5</name>
    <dbReference type="NCBI Taxonomy" id="1245745"/>
    <lineage>
        <taxon>Eukaryota</taxon>
        <taxon>Fungi</taxon>
        <taxon>Dikarya</taxon>
        <taxon>Ascomycota</taxon>
        <taxon>Pezizomycotina</taxon>
        <taxon>Sordariomycetes</taxon>
        <taxon>Hypocreomycetidae</taxon>
        <taxon>Hypocreales</taxon>
        <taxon>Cordycipitaceae</taxon>
        <taxon>Beauveria</taxon>
    </lineage>
</organism>
<gene>
    <name evidence="4" type="ORF">BBAD15_g12175</name>
</gene>
<keyword evidence="1" id="KW-0175">Coiled coil</keyword>
<evidence type="ECO:0000313" key="4">
    <source>
        <dbReference type="EMBL" id="KGQ02610.1"/>
    </source>
</evidence>
<dbReference type="Proteomes" id="UP000030106">
    <property type="component" value="Unassembled WGS sequence"/>
</dbReference>
<evidence type="ECO:0000313" key="5">
    <source>
        <dbReference type="Proteomes" id="UP000030106"/>
    </source>
</evidence>
<comment type="caution">
    <text evidence="4">The sequence shown here is derived from an EMBL/GenBank/DDBJ whole genome shotgun (WGS) entry which is preliminary data.</text>
</comment>
<reference evidence="4 5" key="1">
    <citation type="submission" date="2012-10" db="EMBL/GenBank/DDBJ databases">
        <title>Genome sequencing and analysis of entomopathogenic fungi Beauveria bassiana D1-5.</title>
        <authorList>
            <person name="Li Q."/>
            <person name="Wang L."/>
            <person name="Zhang Z."/>
            <person name="Wang Q."/>
            <person name="Ren J."/>
            <person name="Wang M."/>
            <person name="Xu W."/>
            <person name="Wang J."/>
            <person name="Lu Y."/>
            <person name="Du Q."/>
            <person name="Sun Z."/>
        </authorList>
    </citation>
    <scope>NUCLEOTIDE SEQUENCE [LARGE SCALE GENOMIC DNA]</scope>
    <source>
        <strain evidence="4 5">D1-5</strain>
    </source>
</reference>
<evidence type="ECO:0000256" key="3">
    <source>
        <dbReference type="SAM" id="Phobius"/>
    </source>
</evidence>
<evidence type="ECO:0000256" key="2">
    <source>
        <dbReference type="SAM" id="MobiDB-lite"/>
    </source>
</evidence>
<name>A0A0A2V959_BEABA</name>
<dbReference type="HOGENOM" id="CLU_019833_0_0_1"/>
<keyword evidence="3" id="KW-1133">Transmembrane helix</keyword>
<dbReference type="EMBL" id="ANFO01001449">
    <property type="protein sequence ID" value="KGQ02610.1"/>
    <property type="molecule type" value="Genomic_DNA"/>
</dbReference>
<dbReference type="CDD" id="cd12148">
    <property type="entry name" value="fungal_TF_MHR"/>
    <property type="match status" value="1"/>
</dbReference>
<evidence type="ECO:0000256" key="1">
    <source>
        <dbReference type="SAM" id="Coils"/>
    </source>
</evidence>